<dbReference type="Gene3D" id="3.40.630.30">
    <property type="match status" value="1"/>
</dbReference>
<organism evidence="2 3">
    <name type="scientific">Paenibacillus psychroresistens</name>
    <dbReference type="NCBI Taxonomy" id="1778678"/>
    <lineage>
        <taxon>Bacteria</taxon>
        <taxon>Bacillati</taxon>
        <taxon>Bacillota</taxon>
        <taxon>Bacilli</taxon>
        <taxon>Bacillales</taxon>
        <taxon>Paenibacillaceae</taxon>
        <taxon>Paenibacillus</taxon>
    </lineage>
</organism>
<dbReference type="GO" id="GO:0008999">
    <property type="term" value="F:protein-N-terminal-alanine acetyltransferase activity"/>
    <property type="evidence" value="ECO:0007669"/>
    <property type="project" value="TreeGrafter"/>
</dbReference>
<dbReference type="InterPro" id="IPR000182">
    <property type="entry name" value="GNAT_dom"/>
</dbReference>
<dbReference type="InterPro" id="IPR051531">
    <property type="entry name" value="N-acetyltransferase"/>
</dbReference>
<dbReference type="PROSITE" id="PS51186">
    <property type="entry name" value="GNAT"/>
    <property type="match status" value="1"/>
</dbReference>
<dbReference type="EMBL" id="CP034235">
    <property type="protein sequence ID" value="QGQ96964.1"/>
    <property type="molecule type" value="Genomic_DNA"/>
</dbReference>
<evidence type="ECO:0000259" key="1">
    <source>
        <dbReference type="PROSITE" id="PS51186"/>
    </source>
</evidence>
<evidence type="ECO:0000313" key="3">
    <source>
        <dbReference type="Proteomes" id="UP000426246"/>
    </source>
</evidence>
<reference evidence="3" key="1">
    <citation type="submission" date="2018-11" db="EMBL/GenBank/DDBJ databases">
        <title>Complete genome sequence of Paenibacillus sp. ML311-T8.</title>
        <authorList>
            <person name="Nam Y.-D."/>
            <person name="Kang J."/>
            <person name="Chung W.-H."/>
            <person name="Park Y.S."/>
        </authorList>
    </citation>
    <scope>NUCLEOTIDE SEQUENCE [LARGE SCALE GENOMIC DNA]</scope>
    <source>
        <strain evidence="3">ML311-T8</strain>
    </source>
</reference>
<dbReference type="InterPro" id="IPR016181">
    <property type="entry name" value="Acyl_CoA_acyltransferase"/>
</dbReference>
<dbReference type="RefSeq" id="WP_155702063.1">
    <property type="nucleotide sequence ID" value="NZ_CP034235.1"/>
</dbReference>
<dbReference type="PANTHER" id="PTHR43792">
    <property type="entry name" value="GNAT FAMILY, PUTATIVE (AFU_ORTHOLOGUE AFUA_3G00765)-RELATED-RELATED"/>
    <property type="match status" value="1"/>
</dbReference>
<dbReference type="AlphaFoldDB" id="A0A6B8RMG8"/>
<dbReference type="GO" id="GO:0005737">
    <property type="term" value="C:cytoplasm"/>
    <property type="evidence" value="ECO:0007669"/>
    <property type="project" value="TreeGrafter"/>
</dbReference>
<dbReference type="Pfam" id="PF13302">
    <property type="entry name" value="Acetyltransf_3"/>
    <property type="match status" value="1"/>
</dbReference>
<proteinExistence type="predicted"/>
<gene>
    <name evidence="2" type="ORF">EHS13_19770</name>
</gene>
<sequence length="191" mass="21862">MEDRIVTKRLHLRPFLLSDANAIYTLCNDIEVARTTLLIPHPYSTDAAEASILSNQAAFLNGTRYAFAIESLMDACLIGSISLIIDKQHKRAELSYWFGKAHWGQGYATEAASSIIHFGFENLQLHRIWAASMTKNINSIRVLLKMNMQYEGIFRQHILKWDDYEDVSFYGILKSEYKHTTTVDISKKLLS</sequence>
<name>A0A6B8RMG8_9BACL</name>
<dbReference type="OrthoDB" id="9785602at2"/>
<evidence type="ECO:0000313" key="2">
    <source>
        <dbReference type="EMBL" id="QGQ96964.1"/>
    </source>
</evidence>
<dbReference type="PANTHER" id="PTHR43792:SF9">
    <property type="entry name" value="RIBOSOMAL-PROTEIN-ALANINE ACETYLTRANSFERASE"/>
    <property type="match status" value="1"/>
</dbReference>
<dbReference type="SUPFAM" id="SSF55729">
    <property type="entry name" value="Acyl-CoA N-acyltransferases (Nat)"/>
    <property type="match status" value="1"/>
</dbReference>
<accession>A0A6B8RMG8</accession>
<keyword evidence="3" id="KW-1185">Reference proteome</keyword>
<dbReference type="Proteomes" id="UP000426246">
    <property type="component" value="Chromosome"/>
</dbReference>
<protein>
    <submittedName>
        <fullName evidence="2">N-acetyltransferase</fullName>
    </submittedName>
</protein>
<dbReference type="KEGG" id="ppsc:EHS13_19770"/>
<keyword evidence="2" id="KW-0808">Transferase</keyword>
<feature type="domain" description="N-acetyltransferase" evidence="1">
    <location>
        <begin position="10"/>
        <end position="170"/>
    </location>
</feature>